<name>A0A5R8ZD15_9PSED</name>
<dbReference type="InterPro" id="IPR029058">
    <property type="entry name" value="AB_hydrolase_fold"/>
</dbReference>
<dbReference type="SUPFAM" id="SSF53474">
    <property type="entry name" value="alpha/beta-Hydrolases"/>
    <property type="match status" value="1"/>
</dbReference>
<dbReference type="Proteomes" id="UP000309819">
    <property type="component" value="Unassembled WGS sequence"/>
</dbReference>
<keyword evidence="3" id="KW-1185">Reference proteome</keyword>
<feature type="domain" description="AB hydrolase-1" evidence="1">
    <location>
        <begin position="35"/>
        <end position="266"/>
    </location>
</feature>
<dbReference type="AlphaFoldDB" id="A0A5R8ZD15"/>
<reference evidence="2 3" key="1">
    <citation type="submission" date="2019-05" db="EMBL/GenBank/DDBJ databases">
        <title>Pseudomonas sp. SC006 isolated from lettuce that can produce HBGAs.</title>
        <authorList>
            <person name="Wang D."/>
            <person name="Liao N."/>
            <person name="Liu D."/>
            <person name="Zhang Z."/>
            <person name="Zou S."/>
        </authorList>
    </citation>
    <scope>NUCLEOTIDE SEQUENCE [LARGE SCALE GENOMIC DNA]</scope>
    <source>
        <strain evidence="2 3">SC006</strain>
    </source>
</reference>
<proteinExistence type="predicted"/>
<dbReference type="PANTHER" id="PTHR43433:SF5">
    <property type="entry name" value="AB HYDROLASE-1 DOMAIN-CONTAINING PROTEIN"/>
    <property type="match status" value="1"/>
</dbReference>
<evidence type="ECO:0000313" key="2">
    <source>
        <dbReference type="EMBL" id="TLP62967.1"/>
    </source>
</evidence>
<accession>A0A5R8ZD15</accession>
<dbReference type="OrthoDB" id="7958481at2"/>
<organism evidence="2 3">
    <name type="scientific">Pseudomonas mosselii</name>
    <dbReference type="NCBI Taxonomy" id="78327"/>
    <lineage>
        <taxon>Bacteria</taxon>
        <taxon>Pseudomonadati</taxon>
        <taxon>Pseudomonadota</taxon>
        <taxon>Gammaproteobacteria</taxon>
        <taxon>Pseudomonadales</taxon>
        <taxon>Pseudomonadaceae</taxon>
        <taxon>Pseudomonas</taxon>
    </lineage>
</organism>
<evidence type="ECO:0000259" key="1">
    <source>
        <dbReference type="Pfam" id="PF00561"/>
    </source>
</evidence>
<dbReference type="PRINTS" id="PR00111">
    <property type="entry name" value="ABHYDROLASE"/>
</dbReference>
<dbReference type="InterPro" id="IPR000073">
    <property type="entry name" value="AB_hydrolase_1"/>
</dbReference>
<dbReference type="InterPro" id="IPR050471">
    <property type="entry name" value="AB_hydrolase"/>
</dbReference>
<dbReference type="GO" id="GO:0016787">
    <property type="term" value="F:hydrolase activity"/>
    <property type="evidence" value="ECO:0007669"/>
    <property type="project" value="UniProtKB-KW"/>
</dbReference>
<dbReference type="Gene3D" id="3.40.50.1820">
    <property type="entry name" value="alpha/beta hydrolase"/>
    <property type="match status" value="1"/>
</dbReference>
<sequence length="282" mass="30908">MRQDYSFSFDSALNKSILVDGITFAYRELGKNDAPPILLLNHWGATLDNFDPNLLNGLSLNHRVIAIDYKGIGLSTGTAPVTVSEMADDTISLVRAMGFEKVNLLGFSLGGFVAQDIALKAPSLVGKLILAGTGPAGGDGIGKVWSVTWPLMIKGLLTFTDPKTYLFFTSTKNGKIAAKGFLARLKQRTLNRDKGPTPRAFFNQLRAINFWARQERSELNKLHMPVLIVNGDSDIMVPTKLSHDMGQRIPNSEVVIFEDAGHGAVFQYSSEFLEKALRFLSS</sequence>
<dbReference type="EMBL" id="VAUO01000002">
    <property type="protein sequence ID" value="TLP62967.1"/>
    <property type="molecule type" value="Genomic_DNA"/>
</dbReference>
<dbReference type="PANTHER" id="PTHR43433">
    <property type="entry name" value="HYDROLASE, ALPHA/BETA FOLD FAMILY PROTEIN"/>
    <property type="match status" value="1"/>
</dbReference>
<protein>
    <submittedName>
        <fullName evidence="2">Alpha/beta hydrolase</fullName>
    </submittedName>
</protein>
<dbReference type="RefSeq" id="WP_138218308.1">
    <property type="nucleotide sequence ID" value="NZ_VAUO01000002.1"/>
</dbReference>
<evidence type="ECO:0000313" key="3">
    <source>
        <dbReference type="Proteomes" id="UP000309819"/>
    </source>
</evidence>
<comment type="caution">
    <text evidence="2">The sequence shown here is derived from an EMBL/GenBank/DDBJ whole genome shotgun (WGS) entry which is preliminary data.</text>
</comment>
<gene>
    <name evidence="2" type="ORF">FEM01_05625</name>
</gene>
<keyword evidence="2" id="KW-0378">Hydrolase</keyword>
<dbReference type="Pfam" id="PF00561">
    <property type="entry name" value="Abhydrolase_1"/>
    <property type="match status" value="1"/>
</dbReference>